<gene>
    <name evidence="1" type="ORF">P171DRAFT_524613</name>
</gene>
<accession>A0A9P4PAZ4</accession>
<reference evidence="1" key="1">
    <citation type="journal article" date="2020" name="Stud. Mycol.">
        <title>101 Dothideomycetes genomes: a test case for predicting lifestyles and emergence of pathogens.</title>
        <authorList>
            <person name="Haridas S."/>
            <person name="Albert R."/>
            <person name="Binder M."/>
            <person name="Bloem J."/>
            <person name="Labutti K."/>
            <person name="Salamov A."/>
            <person name="Andreopoulos B."/>
            <person name="Baker S."/>
            <person name="Barry K."/>
            <person name="Bills G."/>
            <person name="Bluhm B."/>
            <person name="Cannon C."/>
            <person name="Castanera R."/>
            <person name="Culley D."/>
            <person name="Daum C."/>
            <person name="Ezra D."/>
            <person name="Gonzalez J."/>
            <person name="Henrissat B."/>
            <person name="Kuo A."/>
            <person name="Liang C."/>
            <person name="Lipzen A."/>
            <person name="Lutzoni F."/>
            <person name="Magnuson J."/>
            <person name="Mondo S."/>
            <person name="Nolan M."/>
            <person name="Ohm R."/>
            <person name="Pangilinan J."/>
            <person name="Park H.-J."/>
            <person name="Ramirez L."/>
            <person name="Alfaro M."/>
            <person name="Sun H."/>
            <person name="Tritt A."/>
            <person name="Yoshinaga Y."/>
            <person name="Zwiers L.-H."/>
            <person name="Turgeon B."/>
            <person name="Goodwin S."/>
            <person name="Spatafora J."/>
            <person name="Crous P."/>
            <person name="Grigoriev I."/>
        </authorList>
    </citation>
    <scope>NUCLEOTIDE SEQUENCE</scope>
    <source>
        <strain evidence="1">CBS 690.94</strain>
    </source>
</reference>
<evidence type="ECO:0000313" key="1">
    <source>
        <dbReference type="EMBL" id="KAF2440597.1"/>
    </source>
</evidence>
<dbReference type="Proteomes" id="UP000799764">
    <property type="component" value="Unassembled WGS sequence"/>
</dbReference>
<dbReference type="AlphaFoldDB" id="A0A9P4PAZ4"/>
<sequence>MPKGASSAFLDQLVRDAADTNTAAVPSLAEVECFAQRRPEDAESDEAVSTAAREIGRMAGRLVTQRRLFLTHRHKVSGMCSLSPRRGDEVWMVRDCAAPLILRPVSTETAESAEERYVHGFMNGQFIEERENRDTSNAANLVLSKTKPQRKYTVACEA</sequence>
<organism evidence="1 2">
    <name type="scientific">Karstenula rhodostoma CBS 690.94</name>
    <dbReference type="NCBI Taxonomy" id="1392251"/>
    <lineage>
        <taxon>Eukaryota</taxon>
        <taxon>Fungi</taxon>
        <taxon>Dikarya</taxon>
        <taxon>Ascomycota</taxon>
        <taxon>Pezizomycotina</taxon>
        <taxon>Dothideomycetes</taxon>
        <taxon>Pleosporomycetidae</taxon>
        <taxon>Pleosporales</taxon>
        <taxon>Massarineae</taxon>
        <taxon>Didymosphaeriaceae</taxon>
        <taxon>Karstenula</taxon>
    </lineage>
</organism>
<evidence type="ECO:0000313" key="2">
    <source>
        <dbReference type="Proteomes" id="UP000799764"/>
    </source>
</evidence>
<dbReference type="EMBL" id="MU001507">
    <property type="protein sequence ID" value="KAF2440597.1"/>
    <property type="molecule type" value="Genomic_DNA"/>
</dbReference>
<dbReference type="OrthoDB" id="2157530at2759"/>
<comment type="caution">
    <text evidence="1">The sequence shown here is derived from an EMBL/GenBank/DDBJ whole genome shotgun (WGS) entry which is preliminary data.</text>
</comment>
<proteinExistence type="predicted"/>
<name>A0A9P4PAZ4_9PLEO</name>
<protein>
    <submittedName>
        <fullName evidence="1">Uncharacterized protein</fullName>
    </submittedName>
</protein>
<keyword evidence="2" id="KW-1185">Reference proteome</keyword>